<sequence>MSNLIGSAEELLRELVERNHNDEAISIDWLAQMLEVRECIRRGKSSDRTFLFLLVGVQQRKHPIYNWTTEDIKSWAKDLKQQRQARTLPNCSRMYNVGYGTKFQNATL</sequence>
<accession>A0A183CJR9</accession>
<dbReference type="WBParaSite" id="GPLIN_001312500">
    <property type="protein sequence ID" value="GPLIN_001312500"/>
    <property type="gene ID" value="GPLIN_001312500"/>
</dbReference>
<reference evidence="1" key="1">
    <citation type="submission" date="2014-05" db="EMBL/GenBank/DDBJ databases">
        <title>The genome and life-stage specific transcriptomes of Globodera pallida elucidate key aspects of plant parasitism by a cyst nematode.</title>
        <authorList>
            <person name="Cotton J.A."/>
            <person name="Lilley C.J."/>
            <person name="Jones L.M."/>
            <person name="Kikuchi T."/>
            <person name="Reid A.J."/>
            <person name="Thorpe P."/>
            <person name="Tsai I.J."/>
            <person name="Beasley H."/>
            <person name="Blok V."/>
            <person name="Cock P.J.A."/>
            <person name="Van den Akker S.E."/>
            <person name="Holroyd N."/>
            <person name="Hunt M."/>
            <person name="Mantelin S."/>
            <person name="Naghra H."/>
            <person name="Pain A."/>
            <person name="Palomares-Rius J.E."/>
            <person name="Zarowiecki M."/>
            <person name="Berriman M."/>
            <person name="Jones J.T."/>
            <person name="Urwin P.E."/>
        </authorList>
    </citation>
    <scope>NUCLEOTIDE SEQUENCE [LARGE SCALE GENOMIC DNA]</scope>
    <source>
        <strain evidence="1">Lindley</strain>
    </source>
</reference>
<keyword evidence="1" id="KW-1185">Reference proteome</keyword>
<proteinExistence type="predicted"/>
<evidence type="ECO:0000313" key="1">
    <source>
        <dbReference type="Proteomes" id="UP000050741"/>
    </source>
</evidence>
<dbReference type="Proteomes" id="UP000050741">
    <property type="component" value="Unassembled WGS sequence"/>
</dbReference>
<protein>
    <submittedName>
        <fullName evidence="2">DUF29 domain-containing protein</fullName>
    </submittedName>
</protein>
<dbReference type="AlphaFoldDB" id="A0A183CJR9"/>
<name>A0A183CJR9_GLOPA</name>
<organism evidence="1 2">
    <name type="scientific">Globodera pallida</name>
    <name type="common">Potato cyst nematode worm</name>
    <name type="synonym">Heterodera pallida</name>
    <dbReference type="NCBI Taxonomy" id="36090"/>
    <lineage>
        <taxon>Eukaryota</taxon>
        <taxon>Metazoa</taxon>
        <taxon>Ecdysozoa</taxon>
        <taxon>Nematoda</taxon>
        <taxon>Chromadorea</taxon>
        <taxon>Rhabditida</taxon>
        <taxon>Tylenchina</taxon>
        <taxon>Tylenchomorpha</taxon>
        <taxon>Tylenchoidea</taxon>
        <taxon>Heteroderidae</taxon>
        <taxon>Heteroderinae</taxon>
        <taxon>Globodera</taxon>
    </lineage>
</organism>
<evidence type="ECO:0000313" key="2">
    <source>
        <dbReference type="WBParaSite" id="GPLIN_001312500"/>
    </source>
</evidence>
<reference evidence="2" key="2">
    <citation type="submission" date="2016-06" db="UniProtKB">
        <authorList>
            <consortium name="WormBaseParasite"/>
        </authorList>
    </citation>
    <scope>IDENTIFICATION</scope>
</reference>